<evidence type="ECO:0000313" key="2">
    <source>
        <dbReference type="EMBL" id="GMH31071.1"/>
    </source>
</evidence>
<evidence type="ECO:0000259" key="1">
    <source>
        <dbReference type="Pfam" id="PF05057"/>
    </source>
</evidence>
<dbReference type="Proteomes" id="UP001279734">
    <property type="component" value="Unassembled WGS sequence"/>
</dbReference>
<feature type="domain" description="DUF676" evidence="1">
    <location>
        <begin position="30"/>
        <end position="75"/>
    </location>
</feature>
<dbReference type="EMBL" id="BSYO01000039">
    <property type="protein sequence ID" value="GMH31071.1"/>
    <property type="molecule type" value="Genomic_DNA"/>
</dbReference>
<evidence type="ECO:0000313" key="3">
    <source>
        <dbReference type="Proteomes" id="UP001279734"/>
    </source>
</evidence>
<keyword evidence="3" id="KW-1185">Reference proteome</keyword>
<protein>
    <recommendedName>
        <fullName evidence="1">DUF676 domain-containing protein</fullName>
    </recommendedName>
</protein>
<dbReference type="AlphaFoldDB" id="A0AAD3TL41"/>
<comment type="caution">
    <text evidence="2">The sequence shown here is derived from an EMBL/GenBank/DDBJ whole genome shotgun (WGS) entry which is preliminary data.</text>
</comment>
<name>A0AAD3TL41_NEPGR</name>
<accession>A0AAD3TL41</accession>
<sequence>MMELGDDWHVFDNFLAYLVDPYSNHVRSPSHDLIAGLVPVNFVNLATPHHGVRERKQPPLVVEIPVFEKLASPIAKAKEVAQNTAEYLEIVEVNVFLVFHIQVKNKWLHNTGAGIVAHVADSLMQQESSPFLAVSF</sequence>
<gene>
    <name evidence="2" type="ORF">Nepgr_032914</name>
</gene>
<dbReference type="InterPro" id="IPR007751">
    <property type="entry name" value="DUF676_lipase-like"/>
</dbReference>
<dbReference type="Pfam" id="PF05057">
    <property type="entry name" value="DUF676"/>
    <property type="match status" value="1"/>
</dbReference>
<organism evidence="2 3">
    <name type="scientific">Nepenthes gracilis</name>
    <name type="common">Slender pitcher plant</name>
    <dbReference type="NCBI Taxonomy" id="150966"/>
    <lineage>
        <taxon>Eukaryota</taxon>
        <taxon>Viridiplantae</taxon>
        <taxon>Streptophyta</taxon>
        <taxon>Embryophyta</taxon>
        <taxon>Tracheophyta</taxon>
        <taxon>Spermatophyta</taxon>
        <taxon>Magnoliopsida</taxon>
        <taxon>eudicotyledons</taxon>
        <taxon>Gunneridae</taxon>
        <taxon>Pentapetalae</taxon>
        <taxon>Caryophyllales</taxon>
        <taxon>Nepenthaceae</taxon>
        <taxon>Nepenthes</taxon>
    </lineage>
</organism>
<proteinExistence type="predicted"/>
<reference evidence="2" key="1">
    <citation type="submission" date="2023-05" db="EMBL/GenBank/DDBJ databases">
        <title>Nepenthes gracilis genome sequencing.</title>
        <authorList>
            <person name="Fukushima K."/>
        </authorList>
    </citation>
    <scope>NUCLEOTIDE SEQUENCE</scope>
    <source>
        <strain evidence="2">SING2019-196</strain>
    </source>
</reference>